<feature type="domain" description="Amino acid permease/ SLC12A" evidence="6">
    <location>
        <begin position="25"/>
        <end position="473"/>
    </location>
</feature>
<evidence type="ECO:0000313" key="7">
    <source>
        <dbReference type="EMBL" id="MFD1989894.1"/>
    </source>
</evidence>
<dbReference type="Gene3D" id="1.20.1740.10">
    <property type="entry name" value="Amino acid/polyamine transporter I"/>
    <property type="match status" value="1"/>
</dbReference>
<keyword evidence="8" id="KW-1185">Reference proteome</keyword>
<feature type="transmembrane region" description="Helical" evidence="5">
    <location>
        <begin position="293"/>
        <end position="316"/>
    </location>
</feature>
<dbReference type="PIRSF" id="PIRSF006060">
    <property type="entry name" value="AA_transporter"/>
    <property type="match status" value="1"/>
</dbReference>
<accession>A0ABW4UX67</accession>
<dbReference type="Pfam" id="PF00324">
    <property type="entry name" value="AA_permease"/>
    <property type="match status" value="1"/>
</dbReference>
<keyword evidence="2 5" id="KW-0812">Transmembrane</keyword>
<dbReference type="RefSeq" id="WP_204823619.1">
    <property type="nucleotide sequence ID" value="NZ_JBHUGF010000010.1"/>
</dbReference>
<feature type="transmembrane region" description="Helical" evidence="5">
    <location>
        <begin position="56"/>
        <end position="75"/>
    </location>
</feature>
<evidence type="ECO:0000256" key="1">
    <source>
        <dbReference type="ARBA" id="ARBA00004141"/>
    </source>
</evidence>
<proteinExistence type="predicted"/>
<protein>
    <submittedName>
        <fullName evidence="7">APC family permease</fullName>
    </submittedName>
</protein>
<feature type="transmembrane region" description="Helical" evidence="5">
    <location>
        <begin position="417"/>
        <end position="438"/>
    </location>
</feature>
<keyword evidence="3 5" id="KW-1133">Transmembrane helix</keyword>
<feature type="transmembrane region" description="Helical" evidence="5">
    <location>
        <begin position="450"/>
        <end position="470"/>
    </location>
</feature>
<reference evidence="8" key="1">
    <citation type="journal article" date="2019" name="Int. J. Syst. Evol. Microbiol.">
        <title>The Global Catalogue of Microorganisms (GCM) 10K type strain sequencing project: providing services to taxonomists for standard genome sequencing and annotation.</title>
        <authorList>
            <consortium name="The Broad Institute Genomics Platform"/>
            <consortium name="The Broad Institute Genome Sequencing Center for Infectious Disease"/>
            <person name="Wu L."/>
            <person name="Ma J."/>
        </authorList>
    </citation>
    <scope>NUCLEOTIDE SEQUENCE [LARGE SCALE GENOMIC DNA]</scope>
    <source>
        <strain evidence="8">CGMCC 1.15067</strain>
    </source>
</reference>
<feature type="transmembrane region" description="Helical" evidence="5">
    <location>
        <begin position="162"/>
        <end position="183"/>
    </location>
</feature>
<dbReference type="InterPro" id="IPR050367">
    <property type="entry name" value="APC_superfamily"/>
</dbReference>
<feature type="transmembrane region" description="Helical" evidence="5">
    <location>
        <begin position="203"/>
        <end position="226"/>
    </location>
</feature>
<feature type="transmembrane region" description="Helical" evidence="5">
    <location>
        <begin position="238"/>
        <end position="259"/>
    </location>
</feature>
<feature type="transmembrane region" description="Helical" evidence="5">
    <location>
        <begin position="349"/>
        <end position="370"/>
    </location>
</feature>
<evidence type="ECO:0000256" key="2">
    <source>
        <dbReference type="ARBA" id="ARBA00022692"/>
    </source>
</evidence>
<dbReference type="InterPro" id="IPR004841">
    <property type="entry name" value="AA-permease/SLC12A_dom"/>
</dbReference>
<organism evidence="7 8">
    <name type="scientific">Paenibacillus nicotianae</name>
    <dbReference type="NCBI Taxonomy" id="1526551"/>
    <lineage>
        <taxon>Bacteria</taxon>
        <taxon>Bacillati</taxon>
        <taxon>Bacillota</taxon>
        <taxon>Bacilli</taxon>
        <taxon>Bacillales</taxon>
        <taxon>Paenibacillaceae</taxon>
        <taxon>Paenibacillus</taxon>
    </lineage>
</organism>
<keyword evidence="4 5" id="KW-0472">Membrane</keyword>
<feature type="transmembrane region" description="Helical" evidence="5">
    <location>
        <begin position="96"/>
        <end position="117"/>
    </location>
</feature>
<comment type="caution">
    <text evidence="7">The sequence shown here is derived from an EMBL/GenBank/DDBJ whole genome shotgun (WGS) entry which is preliminary data.</text>
</comment>
<feature type="transmembrane region" description="Helical" evidence="5">
    <location>
        <begin position="21"/>
        <end position="44"/>
    </location>
</feature>
<dbReference type="PANTHER" id="PTHR42770:SF16">
    <property type="entry name" value="AMINO ACID PERMEASE"/>
    <property type="match status" value="1"/>
</dbReference>
<evidence type="ECO:0000259" key="6">
    <source>
        <dbReference type="Pfam" id="PF00324"/>
    </source>
</evidence>
<dbReference type="EMBL" id="JBHUGF010000010">
    <property type="protein sequence ID" value="MFD1989894.1"/>
    <property type="molecule type" value="Genomic_DNA"/>
</dbReference>
<feature type="transmembrane region" description="Helical" evidence="5">
    <location>
        <begin position="137"/>
        <end position="153"/>
    </location>
</feature>
<evidence type="ECO:0000256" key="5">
    <source>
        <dbReference type="SAM" id="Phobius"/>
    </source>
</evidence>
<evidence type="ECO:0000256" key="4">
    <source>
        <dbReference type="ARBA" id="ARBA00023136"/>
    </source>
</evidence>
<dbReference type="PANTHER" id="PTHR42770">
    <property type="entry name" value="AMINO ACID TRANSPORTER-RELATED"/>
    <property type="match status" value="1"/>
</dbReference>
<evidence type="ECO:0000256" key="3">
    <source>
        <dbReference type="ARBA" id="ARBA00022989"/>
    </source>
</evidence>
<feature type="transmembrane region" description="Helical" evidence="5">
    <location>
        <begin position="376"/>
        <end position="405"/>
    </location>
</feature>
<dbReference type="Proteomes" id="UP001597403">
    <property type="component" value="Unassembled WGS sequence"/>
</dbReference>
<evidence type="ECO:0000313" key="8">
    <source>
        <dbReference type="Proteomes" id="UP001597403"/>
    </source>
</evidence>
<sequence length="510" mass="55053">MVQVKKDSSSQDALMSNALGVSGLIFFVISAAAPLMALMGTLTFSMGLGNGVGTPGIYLLALVLWVLFAAGYTSMSRFVRNTGAFYAYVSKGLGRIAGISTSLLAIVSYMALLFALYGLTSNAFDSLFQGVGLDLPWWIYGMIACVIIGLLGYRRVDVGAKLLGVCMILEIAILLVLAVMALINHTPEGFTAVPFTPSQIFSGSPGIAIMYCMGAFIGFEATVIYGEEAKNPNRTIPIATYAAVIILGLLYAFVSYSIIVGWGAQGVMNKINAILTQGLDPVSLFTDLANRDLGIWSVWVIRSLFVTSAFAGLLAYHNVISRYLFSISRSGILPPALSKLHKEYRSPHIAGLLLSITSFIFIILTIVAGWDPFLQTFAYLSAMASLGLLGLYTIVGLAIIAFFIRTRADQRLWHSKIAPWLSFIGLLAATLITVYNFPSLVGTSNSNVPLLMEFILVLVAVIGVAIGIWLKLYRPDVYMQTGESIEESEKCKQDAEAEILATSVTRHSEA</sequence>
<comment type="subcellular location">
    <subcellularLocation>
        <location evidence="1">Membrane</location>
        <topology evidence="1">Multi-pass membrane protein</topology>
    </subcellularLocation>
</comment>
<name>A0ABW4UX67_9BACL</name>
<gene>
    <name evidence="7" type="ORF">ACFSGI_07985</name>
</gene>